<dbReference type="RefSeq" id="WP_209373539.1">
    <property type="nucleotide sequence ID" value="NZ_JAGIZA010000005.1"/>
</dbReference>
<dbReference type="Proteomes" id="UP000677537">
    <property type="component" value="Unassembled WGS sequence"/>
</dbReference>
<evidence type="ECO:0000313" key="4">
    <source>
        <dbReference type="Proteomes" id="UP000677537"/>
    </source>
</evidence>
<feature type="transmembrane region" description="Helical" evidence="2">
    <location>
        <begin position="12"/>
        <end position="34"/>
    </location>
</feature>
<feature type="compositionally biased region" description="Low complexity" evidence="1">
    <location>
        <begin position="70"/>
        <end position="81"/>
    </location>
</feature>
<evidence type="ECO:0000256" key="1">
    <source>
        <dbReference type="SAM" id="MobiDB-lite"/>
    </source>
</evidence>
<keyword evidence="2" id="KW-0472">Membrane</keyword>
<reference evidence="3" key="1">
    <citation type="submission" date="2021-03" db="EMBL/GenBank/DDBJ databases">
        <authorList>
            <person name="So Y."/>
        </authorList>
    </citation>
    <scope>NUCLEOTIDE SEQUENCE</scope>
    <source>
        <strain evidence="3">SG15</strain>
    </source>
</reference>
<evidence type="ECO:0000256" key="2">
    <source>
        <dbReference type="SAM" id="Phobius"/>
    </source>
</evidence>
<dbReference type="EMBL" id="JAGIZA010000005">
    <property type="protein sequence ID" value="MBP0493337.1"/>
    <property type="molecule type" value="Genomic_DNA"/>
</dbReference>
<keyword evidence="2" id="KW-0812">Transmembrane</keyword>
<sequence>MSPNLSNIAFYVVLLPLVAMVGSIALAVLGLAVAEPWASRRKGKPAPTTRASRGRPPADPDARSLTPKDAATAPVRAAEPA</sequence>
<dbReference type="AlphaFoldDB" id="A0A940MY52"/>
<gene>
    <name evidence="3" type="ORF">J5Y10_11170</name>
</gene>
<evidence type="ECO:0000313" key="3">
    <source>
        <dbReference type="EMBL" id="MBP0493337.1"/>
    </source>
</evidence>
<comment type="caution">
    <text evidence="3">The sequence shown here is derived from an EMBL/GenBank/DDBJ whole genome shotgun (WGS) entry which is preliminary data.</text>
</comment>
<proteinExistence type="predicted"/>
<keyword evidence="4" id="KW-1185">Reference proteome</keyword>
<protein>
    <submittedName>
        <fullName evidence="3">Uncharacterized protein</fullName>
    </submittedName>
</protein>
<feature type="region of interest" description="Disordered" evidence="1">
    <location>
        <begin position="38"/>
        <end position="81"/>
    </location>
</feature>
<name>A0A940MY52_9PROT</name>
<organism evidence="3 4">
    <name type="scientific">Roseomonas indoligenes</name>
    <dbReference type="NCBI Taxonomy" id="2820811"/>
    <lineage>
        <taxon>Bacteria</taxon>
        <taxon>Pseudomonadati</taxon>
        <taxon>Pseudomonadota</taxon>
        <taxon>Alphaproteobacteria</taxon>
        <taxon>Acetobacterales</taxon>
        <taxon>Roseomonadaceae</taxon>
        <taxon>Roseomonas</taxon>
    </lineage>
</organism>
<keyword evidence="2" id="KW-1133">Transmembrane helix</keyword>
<accession>A0A940MY52</accession>